<comment type="caution">
    <text evidence="2">The sequence shown here is derived from an EMBL/GenBank/DDBJ whole genome shotgun (WGS) entry which is preliminary data.</text>
</comment>
<dbReference type="EMBL" id="QEQK01000013">
    <property type="protein sequence ID" value="PWN55129.1"/>
    <property type="molecule type" value="Genomic_DNA"/>
</dbReference>
<evidence type="ECO:0000256" key="1">
    <source>
        <dbReference type="SAM" id="MobiDB-lite"/>
    </source>
</evidence>
<keyword evidence="3" id="KW-1185">Reference proteome</keyword>
<dbReference type="Proteomes" id="UP000251800">
    <property type="component" value="Unassembled WGS sequence"/>
</dbReference>
<gene>
    <name evidence="2" type="ORF">DEH80_13965</name>
</gene>
<organism evidence="2 3">
    <name type="scientific">Abyssibacter profundi</name>
    <dbReference type="NCBI Taxonomy" id="2182787"/>
    <lineage>
        <taxon>Bacteria</taxon>
        <taxon>Pseudomonadati</taxon>
        <taxon>Pseudomonadota</taxon>
        <taxon>Gammaproteobacteria</taxon>
        <taxon>Chromatiales</taxon>
        <taxon>Oceanococcaceae</taxon>
        <taxon>Abyssibacter</taxon>
    </lineage>
</organism>
<sequence length="520" mass="55074">MLLGLLLVLTACVDGGGDATPVANEPADPTDPTESPTTGFEIPLGEPGPTAYAHLQAYLDVIVEPAHFDECLTTDPDTEWYKCLPGPRTGSGLGHQVHRWAADQFRRIDGLEHIQEQPFGFPIFKPRNYELTVSLADGSTYRPAVFPWYFQGVTPPQGVSGDLVDLGGGSLLDRLAAGDVSGKVIIFTARQVLNAATVGAQQALDWAAEQGAIGAIVAVEGPSNELVAQNYNTFEGPRSLPTLIVGEFDGQRLVELAGQPAQLVVDADIAEPGPDGYSSNSYAFLPGVNRDQFLVIGTPVNGWFTVGSERGPGVGGLIYLARYLADRVRREGPLPYTVVFTFTGAHEMMGFGQERVLQCLGPERVATYVHLGAGLASRGYIERQGEPMPTGLPATQRALVISENPLLETATLAAFADVIATQALTVSPGGVFNPGETQAAYALQIPTLGISGAGLFHHSPADTIDKLSLDYLAPVIESYRDLVDRLLDSDPNSLRNANAVADALAGDPIGYSCPGPITTP</sequence>
<dbReference type="AlphaFoldDB" id="A0A383XR75"/>
<evidence type="ECO:0000313" key="2">
    <source>
        <dbReference type="EMBL" id="PWN55129.1"/>
    </source>
</evidence>
<evidence type="ECO:0000313" key="3">
    <source>
        <dbReference type="Proteomes" id="UP000251800"/>
    </source>
</evidence>
<accession>A0A383XR75</accession>
<feature type="region of interest" description="Disordered" evidence="1">
    <location>
        <begin position="20"/>
        <end position="39"/>
    </location>
</feature>
<evidence type="ECO:0008006" key="4">
    <source>
        <dbReference type="Google" id="ProtNLM"/>
    </source>
</evidence>
<proteinExistence type="predicted"/>
<name>A0A383XR75_9GAMM</name>
<reference evidence="2 3" key="1">
    <citation type="submission" date="2018-05" db="EMBL/GenBank/DDBJ databases">
        <title>Abyssibacter profundi OUC007T gen. nov., sp. nov, a marine bacterium isolated from seawater of the Mariana Trench.</title>
        <authorList>
            <person name="Zhou S."/>
        </authorList>
    </citation>
    <scope>NUCLEOTIDE SEQUENCE [LARGE SCALE GENOMIC DNA]</scope>
    <source>
        <strain evidence="2 3">OUC007</strain>
    </source>
</reference>
<dbReference type="SUPFAM" id="SSF53187">
    <property type="entry name" value="Zn-dependent exopeptidases"/>
    <property type="match status" value="1"/>
</dbReference>
<protein>
    <recommendedName>
        <fullName evidence="4">Peptidase M28 domain-containing protein</fullName>
    </recommendedName>
</protein>
<dbReference type="Gene3D" id="3.50.30.30">
    <property type="match status" value="1"/>
</dbReference>
<dbReference type="Gene3D" id="3.40.630.10">
    <property type="entry name" value="Zn peptidases"/>
    <property type="match status" value="1"/>
</dbReference>